<evidence type="ECO:0000256" key="2">
    <source>
        <dbReference type="ARBA" id="ARBA00008816"/>
    </source>
</evidence>
<dbReference type="CDD" id="cd01763">
    <property type="entry name" value="Ubl_SUMO_like"/>
    <property type="match status" value="1"/>
</dbReference>
<comment type="subcellular location">
    <subcellularLocation>
        <location evidence="1">Membrane</location>
        <topology evidence="1">Multi-pass membrane protein</topology>
    </subcellularLocation>
</comment>
<dbReference type="InterPro" id="IPR036938">
    <property type="entry name" value="PAP2/HPO_sf"/>
</dbReference>
<feature type="transmembrane region" description="Helical" evidence="7">
    <location>
        <begin position="362"/>
        <end position="382"/>
    </location>
</feature>
<feature type="transmembrane region" description="Helical" evidence="7">
    <location>
        <begin position="432"/>
        <end position="453"/>
    </location>
</feature>
<sequence>MSKFCAASSAAATTTATEAGAAAVVAVGGAQGAAQRGRHPIKTHGAKVARSHLQDWLILMLLVMIEVGLFVIHPFYRFVGKGMMADLKYPMKDNTVPVWAVPIYSVLLPICVFILVYVRRRDVYDLHHSVLGLLFAVLITAVITDAIKDAVGRPRPDFFWRCFPDGKDVYDRWGNVVCHGNKADIKEGHKSFPSGHASGSFAGLGFLSLYLSGKVKVFDRKGHIAKLCIVLLPLLAASLVAISRVDDYWHHWNDVFAGGFLGLVVAAFCYRQFFPNPYDDDGWGPYAYFEALLEESGKDDAQTANALTAQPMEVRANGDLVYGSTSRRSSNFLAAKMPEIQLGAHTVKSHGMKVARIHMHDWLILMLLVVIEVILNVIEPFHRFVGEDMMTDLRYPMKDNTVPFWAVPMLAILLPFIVILVYYFIRRDVYDLHHAILGLLFSVLITGVITDAIKDAVGRPRPDFFWRCFPDGKGVFDPVTKDVMCTGSKSVIKEGHKSFPSGHTSWSFAGLGFLALYLSGKVRVFDRRGHVAKLCIVFLPLLVAALVGISRVDDYWHHWQDVFAGGLLGITVSSFCYLQFFPAPYEVDGWGPHAYFQMLAESRDVNPSIAMNNTYVQQSDLEGVYVDSQHDRELSRVIGHDSSPILEGTNGMMSSRQTMKLNEADSTTDDLEPLFDYRRVQPLNIVSIDDDCSDTSPVPSPKRRKLPKPSVGKVNSDKDVEVEKVVNIEEEDWLAPPSIVSTDAHSKIGEDSTIKELRRRKQELLSLAQSAKSMLLEAEESGKQEPSDMLKPSLDAVAEQPTIPASERAKIVISIQNKDELKQFRVYTDDKFEKLFSLYATKAKLDLQSLVFSFDGDKINLAATPASLEMEDDDIIEVHVKKS</sequence>
<dbReference type="PANTHER" id="PTHR10165:SF35">
    <property type="entry name" value="RE23632P"/>
    <property type="match status" value="1"/>
</dbReference>
<name>A0ABR2PE24_9ROSI</name>
<dbReference type="SUPFAM" id="SSF54236">
    <property type="entry name" value="Ubiquitin-like"/>
    <property type="match status" value="1"/>
</dbReference>
<protein>
    <recommendedName>
        <fullName evidence="8">Phosphatidic acid phosphatase type 2/haloperoxidase domain-containing protein</fullName>
    </recommendedName>
</protein>
<evidence type="ECO:0000256" key="3">
    <source>
        <dbReference type="ARBA" id="ARBA00022692"/>
    </source>
</evidence>
<dbReference type="InterPro" id="IPR043216">
    <property type="entry name" value="PAP-like"/>
</dbReference>
<feature type="region of interest" description="Disordered" evidence="6">
    <location>
        <begin position="688"/>
        <end position="716"/>
    </location>
</feature>
<keyword evidence="10" id="KW-1185">Reference proteome</keyword>
<accession>A0ABR2PE24</accession>
<dbReference type="Gene3D" id="3.10.20.90">
    <property type="entry name" value="Phosphatidylinositol 3-kinase Catalytic Subunit, Chain A, domain 1"/>
    <property type="match status" value="1"/>
</dbReference>
<evidence type="ECO:0000313" key="10">
    <source>
        <dbReference type="Proteomes" id="UP001396334"/>
    </source>
</evidence>
<evidence type="ECO:0000313" key="9">
    <source>
        <dbReference type="EMBL" id="KAK8986698.1"/>
    </source>
</evidence>
<feature type="transmembrane region" description="Helical" evidence="7">
    <location>
        <begin position="531"/>
        <end position="550"/>
    </location>
</feature>
<feature type="transmembrane region" description="Helical" evidence="7">
    <location>
        <begin position="56"/>
        <end position="76"/>
    </location>
</feature>
<dbReference type="InterPro" id="IPR022617">
    <property type="entry name" value="Rad60/SUMO-like_dom"/>
</dbReference>
<feature type="domain" description="Phosphatidic acid phosphatase type 2/haloperoxidase" evidence="8">
    <location>
        <begin position="130"/>
        <end position="270"/>
    </location>
</feature>
<evidence type="ECO:0000256" key="4">
    <source>
        <dbReference type="ARBA" id="ARBA00022989"/>
    </source>
</evidence>
<keyword evidence="4 7" id="KW-1133">Transmembrane helix</keyword>
<dbReference type="SUPFAM" id="SSF48317">
    <property type="entry name" value="Acid phosphatase/Vanadium-dependent haloperoxidase"/>
    <property type="match status" value="2"/>
</dbReference>
<feature type="transmembrane region" description="Helical" evidence="7">
    <location>
        <begin position="255"/>
        <end position="273"/>
    </location>
</feature>
<feature type="transmembrane region" description="Helical" evidence="7">
    <location>
        <begin position="562"/>
        <end position="580"/>
    </location>
</feature>
<feature type="transmembrane region" description="Helical" evidence="7">
    <location>
        <begin position="96"/>
        <end position="118"/>
    </location>
</feature>
<dbReference type="Gene3D" id="1.20.144.10">
    <property type="entry name" value="Phosphatidic acid phosphatase type 2/haloperoxidase"/>
    <property type="match status" value="2"/>
</dbReference>
<dbReference type="EMBL" id="JBBPBN010000063">
    <property type="protein sequence ID" value="KAK8986698.1"/>
    <property type="molecule type" value="Genomic_DNA"/>
</dbReference>
<dbReference type="SMART" id="SM00014">
    <property type="entry name" value="acidPPc"/>
    <property type="match status" value="2"/>
</dbReference>
<feature type="transmembrane region" description="Helical" evidence="7">
    <location>
        <begin position="503"/>
        <end position="519"/>
    </location>
</feature>
<dbReference type="Pfam" id="PF01569">
    <property type="entry name" value="PAP2"/>
    <property type="match status" value="2"/>
</dbReference>
<dbReference type="Pfam" id="PF11976">
    <property type="entry name" value="Rad60-SLD"/>
    <property type="match status" value="1"/>
</dbReference>
<dbReference type="InterPro" id="IPR029071">
    <property type="entry name" value="Ubiquitin-like_domsf"/>
</dbReference>
<gene>
    <name evidence="9" type="ORF">V6N11_010249</name>
</gene>
<evidence type="ECO:0000256" key="1">
    <source>
        <dbReference type="ARBA" id="ARBA00004141"/>
    </source>
</evidence>
<dbReference type="CDD" id="cd03390">
    <property type="entry name" value="PAP2_containing_1_like"/>
    <property type="match status" value="2"/>
</dbReference>
<evidence type="ECO:0000256" key="7">
    <source>
        <dbReference type="SAM" id="Phobius"/>
    </source>
</evidence>
<comment type="similarity">
    <text evidence="2">Belongs to the PA-phosphatase related phosphoesterase family.</text>
</comment>
<comment type="caution">
    <text evidence="9">The sequence shown here is derived from an EMBL/GenBank/DDBJ whole genome shotgun (WGS) entry which is preliminary data.</text>
</comment>
<feature type="transmembrane region" description="Helical" evidence="7">
    <location>
        <begin position="130"/>
        <end position="147"/>
    </location>
</feature>
<reference evidence="9 10" key="1">
    <citation type="journal article" date="2024" name="G3 (Bethesda)">
        <title>Genome assembly of Hibiscus sabdariffa L. provides insights into metabolisms of medicinal natural products.</title>
        <authorList>
            <person name="Kim T."/>
        </authorList>
    </citation>
    <scope>NUCLEOTIDE SEQUENCE [LARGE SCALE GENOMIC DNA]</scope>
    <source>
        <strain evidence="9">TK-2024</strain>
        <tissue evidence="9">Old leaves</tissue>
    </source>
</reference>
<feature type="transmembrane region" description="Helical" evidence="7">
    <location>
        <begin position="402"/>
        <end position="425"/>
    </location>
</feature>
<feature type="transmembrane region" description="Helical" evidence="7">
    <location>
        <begin position="224"/>
        <end position="243"/>
    </location>
</feature>
<dbReference type="Proteomes" id="UP001396334">
    <property type="component" value="Unassembled WGS sequence"/>
</dbReference>
<keyword evidence="3 7" id="KW-0812">Transmembrane</keyword>
<dbReference type="PANTHER" id="PTHR10165">
    <property type="entry name" value="LIPID PHOSPHATE PHOSPHATASE"/>
    <property type="match status" value="1"/>
</dbReference>
<organism evidence="9 10">
    <name type="scientific">Hibiscus sabdariffa</name>
    <name type="common">roselle</name>
    <dbReference type="NCBI Taxonomy" id="183260"/>
    <lineage>
        <taxon>Eukaryota</taxon>
        <taxon>Viridiplantae</taxon>
        <taxon>Streptophyta</taxon>
        <taxon>Embryophyta</taxon>
        <taxon>Tracheophyta</taxon>
        <taxon>Spermatophyta</taxon>
        <taxon>Magnoliopsida</taxon>
        <taxon>eudicotyledons</taxon>
        <taxon>Gunneridae</taxon>
        <taxon>Pentapetalae</taxon>
        <taxon>rosids</taxon>
        <taxon>malvids</taxon>
        <taxon>Malvales</taxon>
        <taxon>Malvaceae</taxon>
        <taxon>Malvoideae</taxon>
        <taxon>Hibiscus</taxon>
    </lineage>
</organism>
<proteinExistence type="inferred from homology"/>
<evidence type="ECO:0000259" key="8">
    <source>
        <dbReference type="SMART" id="SM00014"/>
    </source>
</evidence>
<feature type="domain" description="Phosphatidic acid phosphatase type 2/haloperoxidase" evidence="8">
    <location>
        <begin position="434"/>
        <end position="577"/>
    </location>
</feature>
<dbReference type="InterPro" id="IPR000326">
    <property type="entry name" value="PAP2/HPO"/>
</dbReference>
<evidence type="ECO:0000256" key="6">
    <source>
        <dbReference type="SAM" id="MobiDB-lite"/>
    </source>
</evidence>
<keyword evidence="5 7" id="KW-0472">Membrane</keyword>
<evidence type="ECO:0000256" key="5">
    <source>
        <dbReference type="ARBA" id="ARBA00023136"/>
    </source>
</evidence>